<proteinExistence type="predicted"/>
<organism evidence="2 3">
    <name type="scientific">Prevotella aurantiaca</name>
    <dbReference type="NCBI Taxonomy" id="596085"/>
    <lineage>
        <taxon>Bacteria</taxon>
        <taxon>Pseudomonadati</taxon>
        <taxon>Bacteroidota</taxon>
        <taxon>Bacteroidia</taxon>
        <taxon>Bacteroidales</taxon>
        <taxon>Prevotellaceae</taxon>
        <taxon>Prevotella</taxon>
    </lineage>
</organism>
<sequence length="235" mass="27371">MNIDFFWILSLWLLSFLVAILLYDKWTAPILDRWNNLLGRSVKFVTLSGTLLFISICVFCYKTIEWEVSSNNTEIRNSNSPSSDDSKPRVIFSEKGDFIYILVVLSLAFAYFLIQNQRLERWISEHPDYAILVFDLQDKGYVKQKARILNDGFLPISRGLAIRTFNEYLVVPGQHTFHFEVKESRFKGNDNVLFTQHMDLDLAPSSMYIIKREGMDGKLNYHFKCKAPKTDNTTL</sequence>
<keyword evidence="1" id="KW-0812">Transmembrane</keyword>
<feature type="transmembrane region" description="Helical" evidence="1">
    <location>
        <begin position="6"/>
        <end position="23"/>
    </location>
</feature>
<reference evidence="2" key="1">
    <citation type="submission" date="2020-04" db="EMBL/GenBank/DDBJ databases">
        <title>Deep metagenomics examines the oral microbiome during advanced dental caries in children, revealing novel taxa and co-occurrences with host molecules.</title>
        <authorList>
            <person name="Baker J.L."/>
            <person name="Morton J.T."/>
            <person name="Dinis M."/>
            <person name="Alvarez R."/>
            <person name="Tran N.C."/>
            <person name="Knight R."/>
            <person name="Edlund A."/>
        </authorList>
    </citation>
    <scope>NUCLEOTIDE SEQUENCE</scope>
    <source>
        <strain evidence="2">JCVI_44_bin.5</strain>
    </source>
</reference>
<accession>A0A930HKA9</accession>
<feature type="transmembrane region" description="Helical" evidence="1">
    <location>
        <begin position="44"/>
        <end position="64"/>
    </location>
</feature>
<gene>
    <name evidence="2" type="ORF">HXN26_00350</name>
</gene>
<dbReference type="RefSeq" id="WP_273158080.1">
    <property type="nucleotide sequence ID" value="NZ_CAJPLR010000015.1"/>
</dbReference>
<keyword evidence="1" id="KW-1133">Transmembrane helix</keyword>
<comment type="caution">
    <text evidence="2">The sequence shown here is derived from an EMBL/GenBank/DDBJ whole genome shotgun (WGS) entry which is preliminary data.</text>
</comment>
<dbReference type="AlphaFoldDB" id="A0A930HKA9"/>
<name>A0A930HKA9_9BACT</name>
<protein>
    <submittedName>
        <fullName evidence="2">Uncharacterized protein</fullName>
    </submittedName>
</protein>
<feature type="transmembrane region" description="Helical" evidence="1">
    <location>
        <begin position="98"/>
        <end position="114"/>
    </location>
</feature>
<keyword evidence="1" id="KW-0472">Membrane</keyword>
<evidence type="ECO:0000313" key="2">
    <source>
        <dbReference type="EMBL" id="MBF1383298.1"/>
    </source>
</evidence>
<dbReference type="Proteomes" id="UP000771736">
    <property type="component" value="Unassembled WGS sequence"/>
</dbReference>
<dbReference type="EMBL" id="JABZSJ010000001">
    <property type="protein sequence ID" value="MBF1383298.1"/>
    <property type="molecule type" value="Genomic_DNA"/>
</dbReference>
<evidence type="ECO:0000313" key="3">
    <source>
        <dbReference type="Proteomes" id="UP000771736"/>
    </source>
</evidence>
<evidence type="ECO:0000256" key="1">
    <source>
        <dbReference type="SAM" id="Phobius"/>
    </source>
</evidence>